<dbReference type="EMBL" id="VIFX01000031">
    <property type="protein sequence ID" value="TQR84411.1"/>
    <property type="molecule type" value="Genomic_DNA"/>
</dbReference>
<sequence>MGFDLSGLAGLLNMGPPVGESWFAQTESIIGFAPQKPSAKRPIILRHWPSSGAIAYVFARTSSLDRVELLNPGHDHRDEWPKCWLHDDGSIVVSRPLPVPKDALDETHRLCSDDDGSTIDAVMKARWQTK</sequence>
<proteinExistence type="predicted"/>
<keyword evidence="2" id="KW-1185">Reference proteome</keyword>
<evidence type="ECO:0000313" key="1">
    <source>
        <dbReference type="EMBL" id="TQR84411.1"/>
    </source>
</evidence>
<gene>
    <name evidence="1" type="ORF">D8S82_22150</name>
</gene>
<protein>
    <submittedName>
        <fullName evidence="1">Uncharacterized protein</fullName>
    </submittedName>
</protein>
<dbReference type="AlphaFoldDB" id="A0A544VWR6"/>
<comment type="caution">
    <text evidence="1">The sequence shown here is derived from an EMBL/GenBank/DDBJ whole genome shotgun (WGS) entry which is preliminary data.</text>
</comment>
<name>A0A544VWR6_9MYCO</name>
<reference evidence="1 2" key="1">
    <citation type="submission" date="2018-10" db="EMBL/GenBank/DDBJ databases">
        <title>Draft genome of Mycobacterium hodleri strain B.</title>
        <authorList>
            <person name="Amande T.J."/>
            <person name="Mcgenity T.J."/>
        </authorList>
    </citation>
    <scope>NUCLEOTIDE SEQUENCE [LARGE SCALE GENOMIC DNA]</scope>
    <source>
        <strain evidence="1 2">B</strain>
    </source>
</reference>
<dbReference type="RefSeq" id="WP_142554159.1">
    <property type="nucleotide sequence ID" value="NZ_VIFX01000031.1"/>
</dbReference>
<dbReference type="Proteomes" id="UP000315759">
    <property type="component" value="Unassembled WGS sequence"/>
</dbReference>
<accession>A0A544VWR6</accession>
<organism evidence="1 2">
    <name type="scientific">Mycolicibacterium hodleri</name>
    <dbReference type="NCBI Taxonomy" id="49897"/>
    <lineage>
        <taxon>Bacteria</taxon>
        <taxon>Bacillati</taxon>
        <taxon>Actinomycetota</taxon>
        <taxon>Actinomycetes</taxon>
        <taxon>Mycobacteriales</taxon>
        <taxon>Mycobacteriaceae</taxon>
        <taxon>Mycolicibacterium</taxon>
    </lineage>
</organism>
<evidence type="ECO:0000313" key="2">
    <source>
        <dbReference type="Proteomes" id="UP000315759"/>
    </source>
</evidence>